<proteinExistence type="predicted"/>
<protein>
    <submittedName>
        <fullName evidence="2">Uncharacterized protein</fullName>
    </submittedName>
</protein>
<comment type="caution">
    <text evidence="2">The sequence shown here is derived from an EMBL/GenBank/DDBJ whole genome shotgun (WGS) entry which is preliminary data.</text>
</comment>
<dbReference type="AlphaFoldDB" id="A0A699X820"/>
<dbReference type="EMBL" id="BKCJ011820635">
    <property type="protein sequence ID" value="GFD55699.1"/>
    <property type="molecule type" value="Genomic_DNA"/>
</dbReference>
<accession>A0A699X820</accession>
<sequence>PLFEGMLVAQEVEDGDADENVEHVNASDAAEGDVSAANDEVPTVAEEPSIPSPTPPTPPPQPSQDIPSTS</sequence>
<feature type="compositionally biased region" description="Pro residues" evidence="1">
    <location>
        <begin position="50"/>
        <end position="62"/>
    </location>
</feature>
<feature type="region of interest" description="Disordered" evidence="1">
    <location>
        <begin position="12"/>
        <end position="70"/>
    </location>
</feature>
<gene>
    <name evidence="2" type="ORF">Tci_927668</name>
</gene>
<name>A0A699X820_TANCI</name>
<evidence type="ECO:0000313" key="2">
    <source>
        <dbReference type="EMBL" id="GFD55699.1"/>
    </source>
</evidence>
<organism evidence="2">
    <name type="scientific">Tanacetum cinerariifolium</name>
    <name type="common">Dalmatian daisy</name>
    <name type="synonym">Chrysanthemum cinerariifolium</name>
    <dbReference type="NCBI Taxonomy" id="118510"/>
    <lineage>
        <taxon>Eukaryota</taxon>
        <taxon>Viridiplantae</taxon>
        <taxon>Streptophyta</taxon>
        <taxon>Embryophyta</taxon>
        <taxon>Tracheophyta</taxon>
        <taxon>Spermatophyta</taxon>
        <taxon>Magnoliopsida</taxon>
        <taxon>eudicotyledons</taxon>
        <taxon>Gunneridae</taxon>
        <taxon>Pentapetalae</taxon>
        <taxon>asterids</taxon>
        <taxon>campanulids</taxon>
        <taxon>Asterales</taxon>
        <taxon>Asteraceae</taxon>
        <taxon>Asteroideae</taxon>
        <taxon>Anthemideae</taxon>
        <taxon>Anthemidinae</taxon>
        <taxon>Tanacetum</taxon>
    </lineage>
</organism>
<feature type="non-terminal residue" evidence="2">
    <location>
        <position position="1"/>
    </location>
</feature>
<evidence type="ECO:0000256" key="1">
    <source>
        <dbReference type="SAM" id="MobiDB-lite"/>
    </source>
</evidence>
<reference evidence="2" key="1">
    <citation type="journal article" date="2019" name="Sci. Rep.">
        <title>Draft genome of Tanacetum cinerariifolium, the natural source of mosquito coil.</title>
        <authorList>
            <person name="Yamashiro T."/>
            <person name="Shiraishi A."/>
            <person name="Satake H."/>
            <person name="Nakayama K."/>
        </authorList>
    </citation>
    <scope>NUCLEOTIDE SEQUENCE</scope>
</reference>